<dbReference type="Gene3D" id="3.20.20.60">
    <property type="entry name" value="Phosphoenolpyruvate-binding domains"/>
    <property type="match status" value="1"/>
</dbReference>
<dbReference type="InterPro" id="IPR039480">
    <property type="entry name" value="C-C_Bond_Lyase-like"/>
</dbReference>
<dbReference type="InterPro" id="IPR015813">
    <property type="entry name" value="Pyrv/PenolPyrv_kinase-like_dom"/>
</dbReference>
<sequence>MTLPDLPSLPDLSSLPDLPAPFDPWTLGASLYTPATRPDLVELGSGRWPDLTSLIYCTEDAVREDDLPLALANLRAALPQLGERGPLRLIRVRNPAVLREVLGMDLRAVTGFVLPKIHAGNLAAYLNELGAPEHAHLRVFPTLETREALSETNMTALRDLILTRGWQDRVGGLRIGGNDLMHALGVRRTPGRTVFEGPLQRVISMLIGVFKPAGFALSSPVYEVFSDPATLARELQQDLEYGLCGKTIIHPAQIAAVLGAYAVHPHDLQEAHAILAPDAPAVFSMNGRMCEPATHTRWAADILARAGRYGVLPEQQSEALHF</sequence>
<dbReference type="PANTHER" id="PTHR11105">
    <property type="entry name" value="CITRATE LYASE SUBUNIT BETA-RELATED"/>
    <property type="match status" value="1"/>
</dbReference>
<evidence type="ECO:0000313" key="3">
    <source>
        <dbReference type="Proteomes" id="UP000634308"/>
    </source>
</evidence>
<protein>
    <recommendedName>
        <fullName evidence="4">ATP-binding protein</fullName>
    </recommendedName>
</protein>
<organism evidence="2 3">
    <name type="scientific">Deinococcus seoulensis</name>
    <dbReference type="NCBI Taxonomy" id="1837379"/>
    <lineage>
        <taxon>Bacteria</taxon>
        <taxon>Thermotogati</taxon>
        <taxon>Deinococcota</taxon>
        <taxon>Deinococci</taxon>
        <taxon>Deinococcales</taxon>
        <taxon>Deinococcaceae</taxon>
        <taxon>Deinococcus</taxon>
    </lineage>
</organism>
<dbReference type="PANTHER" id="PTHR11105:SF0">
    <property type="entry name" value="CITRAMALYL-COA LYASE, MITOCHONDRIAL"/>
    <property type="match status" value="1"/>
</dbReference>
<proteinExistence type="predicted"/>
<name>A0ABQ2RVE4_9DEIO</name>
<dbReference type="RefSeq" id="WP_189065115.1">
    <property type="nucleotide sequence ID" value="NZ_BMQM01000014.1"/>
</dbReference>
<dbReference type="InterPro" id="IPR040186">
    <property type="entry name" value="Citramalyl-CoA_lyase"/>
</dbReference>
<dbReference type="InterPro" id="IPR011206">
    <property type="entry name" value="Citrate_lyase_beta/mcl1/mcl2"/>
</dbReference>
<dbReference type="EMBL" id="BMQM01000014">
    <property type="protein sequence ID" value="GGR60412.1"/>
    <property type="molecule type" value="Genomic_DNA"/>
</dbReference>
<dbReference type="InterPro" id="IPR040442">
    <property type="entry name" value="Pyrv_kinase-like_dom_sf"/>
</dbReference>
<evidence type="ECO:0000313" key="2">
    <source>
        <dbReference type="EMBL" id="GGR60412.1"/>
    </source>
</evidence>
<comment type="caution">
    <text evidence="2">The sequence shown here is derived from an EMBL/GenBank/DDBJ whole genome shotgun (WGS) entry which is preliminary data.</text>
</comment>
<dbReference type="PIRSF" id="PIRSF015582">
    <property type="entry name" value="Cit_lyase_B"/>
    <property type="match status" value="1"/>
</dbReference>
<dbReference type="Pfam" id="PF15617">
    <property type="entry name" value="C-C_Bond_Lyase"/>
    <property type="match status" value="1"/>
</dbReference>
<evidence type="ECO:0008006" key="4">
    <source>
        <dbReference type="Google" id="ProtNLM"/>
    </source>
</evidence>
<gene>
    <name evidence="2" type="ORF">GCM10008959_22870</name>
</gene>
<keyword evidence="3" id="KW-1185">Reference proteome</keyword>
<keyword evidence="1" id="KW-0460">Magnesium</keyword>
<evidence type="ECO:0000256" key="1">
    <source>
        <dbReference type="ARBA" id="ARBA00022842"/>
    </source>
</evidence>
<dbReference type="Proteomes" id="UP000634308">
    <property type="component" value="Unassembled WGS sequence"/>
</dbReference>
<dbReference type="SUPFAM" id="SSF51621">
    <property type="entry name" value="Phosphoenolpyruvate/pyruvate domain"/>
    <property type="match status" value="1"/>
</dbReference>
<accession>A0ABQ2RVE4</accession>
<reference evidence="3" key="1">
    <citation type="journal article" date="2019" name="Int. J. Syst. Evol. Microbiol.">
        <title>The Global Catalogue of Microorganisms (GCM) 10K type strain sequencing project: providing services to taxonomists for standard genome sequencing and annotation.</title>
        <authorList>
            <consortium name="The Broad Institute Genomics Platform"/>
            <consortium name="The Broad Institute Genome Sequencing Center for Infectious Disease"/>
            <person name="Wu L."/>
            <person name="Ma J."/>
        </authorList>
    </citation>
    <scope>NUCLEOTIDE SEQUENCE [LARGE SCALE GENOMIC DNA]</scope>
    <source>
        <strain evidence="3">JCM 31404</strain>
    </source>
</reference>